<sequence>MVPLSGRQVTCPPEGRIHQQLLWACVLEGRKAGRTVLDIHADYAFRLKLVNDGRHPFIDKPREAFQICSERTVRRRVNELESDKTLATSIEVEAVKQDWSGAGKSLAADFVMQYVIVDHTWLDVHVVCPALQMVLGRPWLTLAIDVKSRAIVGHLITFNDPSRWSVSEILRRISLPKRPPSAMASRYPVLGMLCGKPGCLILDNAVEFRSHTLEAAARDAGFSVRFCPIKQPTYRAIGERAIKTLNDQTTRLLPGRALTLNDARRWGYDAEAQAIVMLDELEAIANQIVASYNVEPHDGLGGQQPALIFERDINRYGINDFADFASFARDVMEVRSGAQLSPSGIRAFNLRYHDIQAVPELLRDLVPIEPRRQRRSDATATVEFRYDSMDISRIHVWNRKTRKYVELTCADETYSSGMPLWLHEQIEREAQREALAFNTQSERMNARGHLVEAIRNISPSDLAASRKRLATLIEVPRIRQTTGNIVDLVNGAPSSVTLGDFIANDRAKLTSLDQDILSPRPDPRTKPPKSALERRREHAAARQIELDAPARKRRMPMNKGGYQ</sequence>
<organism evidence="3 4">
    <name type="scientific">Sphingomonas aurantiaca</name>
    <dbReference type="NCBI Taxonomy" id="185949"/>
    <lineage>
        <taxon>Bacteria</taxon>
        <taxon>Pseudomonadati</taxon>
        <taxon>Pseudomonadota</taxon>
        <taxon>Alphaproteobacteria</taxon>
        <taxon>Sphingomonadales</taxon>
        <taxon>Sphingomonadaceae</taxon>
        <taxon>Sphingomonas</taxon>
    </lineage>
</organism>
<feature type="domain" description="Integrase catalytic" evidence="2">
    <location>
        <begin position="104"/>
        <end position="313"/>
    </location>
</feature>
<dbReference type="GO" id="GO:0015074">
    <property type="term" value="P:DNA integration"/>
    <property type="evidence" value="ECO:0007669"/>
    <property type="project" value="InterPro"/>
</dbReference>
<feature type="region of interest" description="Disordered" evidence="1">
    <location>
        <begin position="512"/>
        <end position="563"/>
    </location>
</feature>
<dbReference type="PROSITE" id="PS50994">
    <property type="entry name" value="INTEGRASE"/>
    <property type="match status" value="1"/>
</dbReference>
<reference evidence="3 4" key="1">
    <citation type="submission" date="2019-09" db="EMBL/GenBank/DDBJ databases">
        <authorList>
            <person name="Dittami M. S."/>
        </authorList>
    </citation>
    <scope>NUCLEOTIDE SEQUENCE [LARGE SCALE GENOMIC DNA]</scope>
    <source>
        <strain evidence="3">SPHINGO391</strain>
    </source>
</reference>
<dbReference type="InterPro" id="IPR001584">
    <property type="entry name" value="Integrase_cat-core"/>
</dbReference>
<dbReference type="Proteomes" id="UP000326857">
    <property type="component" value="Unassembled WGS sequence"/>
</dbReference>
<evidence type="ECO:0000313" key="3">
    <source>
        <dbReference type="EMBL" id="VVT06847.1"/>
    </source>
</evidence>
<feature type="compositionally biased region" description="Basic and acidic residues" evidence="1">
    <location>
        <begin position="521"/>
        <end position="550"/>
    </location>
</feature>
<gene>
    <name evidence="3" type="ORF">SPHINGO391_380128</name>
</gene>
<dbReference type="Gene3D" id="3.30.420.10">
    <property type="entry name" value="Ribonuclease H-like superfamily/Ribonuclease H"/>
    <property type="match status" value="1"/>
</dbReference>
<protein>
    <recommendedName>
        <fullName evidence="2">Integrase catalytic domain-containing protein</fullName>
    </recommendedName>
</protein>
<dbReference type="GO" id="GO:0003676">
    <property type="term" value="F:nucleic acid binding"/>
    <property type="evidence" value="ECO:0007669"/>
    <property type="project" value="InterPro"/>
</dbReference>
<evidence type="ECO:0000256" key="1">
    <source>
        <dbReference type="SAM" id="MobiDB-lite"/>
    </source>
</evidence>
<evidence type="ECO:0000313" key="4">
    <source>
        <dbReference type="Proteomes" id="UP000326857"/>
    </source>
</evidence>
<dbReference type="InterPro" id="IPR036397">
    <property type="entry name" value="RNaseH_sf"/>
</dbReference>
<dbReference type="SUPFAM" id="SSF53098">
    <property type="entry name" value="Ribonuclease H-like"/>
    <property type="match status" value="1"/>
</dbReference>
<dbReference type="InterPro" id="IPR012337">
    <property type="entry name" value="RNaseH-like_sf"/>
</dbReference>
<proteinExistence type="predicted"/>
<dbReference type="AlphaFoldDB" id="A0A5E7YIT6"/>
<evidence type="ECO:0000259" key="2">
    <source>
        <dbReference type="PROSITE" id="PS50994"/>
    </source>
</evidence>
<name>A0A5E7YIT6_9SPHN</name>
<accession>A0A5E7YIT6</accession>
<dbReference type="EMBL" id="CABVLI010000032">
    <property type="protein sequence ID" value="VVT06847.1"/>
    <property type="molecule type" value="Genomic_DNA"/>
</dbReference>